<dbReference type="InterPro" id="IPR036388">
    <property type="entry name" value="WH-like_DNA-bd_sf"/>
</dbReference>
<dbReference type="EMBL" id="BARS01047993">
    <property type="protein sequence ID" value="GAG31692.1"/>
    <property type="molecule type" value="Genomic_DNA"/>
</dbReference>
<accession>X0X8E6</accession>
<organism evidence="1">
    <name type="scientific">marine sediment metagenome</name>
    <dbReference type="NCBI Taxonomy" id="412755"/>
    <lineage>
        <taxon>unclassified sequences</taxon>
        <taxon>metagenomes</taxon>
        <taxon>ecological metagenomes</taxon>
    </lineage>
</organism>
<gene>
    <name evidence="1" type="ORF">S01H1_72011</name>
</gene>
<dbReference type="SUPFAM" id="SSF46785">
    <property type="entry name" value="Winged helix' DNA-binding domain"/>
    <property type="match status" value="1"/>
</dbReference>
<reference evidence="1" key="1">
    <citation type="journal article" date="2014" name="Front. Microbiol.">
        <title>High frequency of phylogenetically diverse reductive dehalogenase-homologous genes in deep subseafloor sedimentary metagenomes.</title>
        <authorList>
            <person name="Kawai M."/>
            <person name="Futagami T."/>
            <person name="Toyoda A."/>
            <person name="Takaki Y."/>
            <person name="Nishi S."/>
            <person name="Hori S."/>
            <person name="Arai W."/>
            <person name="Tsubouchi T."/>
            <person name="Morono Y."/>
            <person name="Uchiyama I."/>
            <person name="Ito T."/>
            <person name="Fujiyama A."/>
            <person name="Inagaki F."/>
            <person name="Takami H."/>
        </authorList>
    </citation>
    <scope>NUCLEOTIDE SEQUENCE</scope>
    <source>
        <strain evidence="1">Expedition CK06-06</strain>
    </source>
</reference>
<evidence type="ECO:0000313" key="1">
    <source>
        <dbReference type="EMBL" id="GAG31692.1"/>
    </source>
</evidence>
<comment type="caution">
    <text evidence="1">The sequence shown here is derived from an EMBL/GenBank/DDBJ whole genome shotgun (WGS) entry which is preliminary data.</text>
</comment>
<dbReference type="AlphaFoldDB" id="X0X8E6"/>
<feature type="non-terminal residue" evidence="1">
    <location>
        <position position="74"/>
    </location>
</feature>
<dbReference type="InterPro" id="IPR036390">
    <property type="entry name" value="WH_DNA-bd_sf"/>
</dbReference>
<protein>
    <recommendedName>
        <fullName evidence="2">HTH arsR-type domain-containing protein</fullName>
    </recommendedName>
</protein>
<sequence>MNPEREMYIREIVRITNENINSIRRELINLEEIGLLTSRKTVNTKRYVVNKKMPIYNELTNIILKTEGVGKILR</sequence>
<dbReference type="Gene3D" id="1.10.10.10">
    <property type="entry name" value="Winged helix-like DNA-binding domain superfamily/Winged helix DNA-binding domain"/>
    <property type="match status" value="1"/>
</dbReference>
<name>X0X8E6_9ZZZZ</name>
<evidence type="ECO:0008006" key="2">
    <source>
        <dbReference type="Google" id="ProtNLM"/>
    </source>
</evidence>
<proteinExistence type="predicted"/>